<comment type="similarity">
    <text evidence="1">Belongs to the peptidase U62 family.</text>
</comment>
<dbReference type="PANTHER" id="PTHR43421">
    <property type="entry name" value="METALLOPROTEASE PMBA"/>
    <property type="match status" value="1"/>
</dbReference>
<evidence type="ECO:0000313" key="6">
    <source>
        <dbReference type="Proteomes" id="UP000199302"/>
    </source>
</evidence>
<accession>A0A1I6EG54</accession>
<dbReference type="InterPro" id="IPR047657">
    <property type="entry name" value="PmbA"/>
</dbReference>
<proteinExistence type="inferred from homology"/>
<dbReference type="GO" id="GO:0006508">
    <property type="term" value="P:proteolysis"/>
    <property type="evidence" value="ECO:0007669"/>
    <property type="project" value="InterPro"/>
</dbReference>
<evidence type="ECO:0000256" key="1">
    <source>
        <dbReference type="ARBA" id="ARBA00005836"/>
    </source>
</evidence>
<dbReference type="Pfam" id="PF01523">
    <property type="entry name" value="PmbA_TldD_1st"/>
    <property type="match status" value="1"/>
</dbReference>
<name>A0A1I6EG54_9RHOB</name>
<dbReference type="InterPro" id="IPR045570">
    <property type="entry name" value="Metalloprtase-TldD/E_cen_dom"/>
</dbReference>
<dbReference type="EMBL" id="FOYI01000011">
    <property type="protein sequence ID" value="SFR16531.1"/>
    <property type="molecule type" value="Genomic_DNA"/>
</dbReference>
<dbReference type="GO" id="GO:0008237">
    <property type="term" value="F:metallopeptidase activity"/>
    <property type="evidence" value="ECO:0007669"/>
    <property type="project" value="InterPro"/>
</dbReference>
<dbReference type="InterPro" id="IPR045569">
    <property type="entry name" value="Metalloprtase-TldD/E_C"/>
</dbReference>
<dbReference type="SUPFAM" id="SSF111283">
    <property type="entry name" value="Putative modulator of DNA gyrase, PmbA/TldD"/>
    <property type="match status" value="1"/>
</dbReference>
<keyword evidence="6" id="KW-1185">Reference proteome</keyword>
<dbReference type="Proteomes" id="UP000199302">
    <property type="component" value="Unassembled WGS sequence"/>
</dbReference>
<sequence length="448" mass="46988">MRDDLETVTQRLLDTARAAGADTADALAIAGTSVNVDMRGGALELAERSESTDIGLRVFVGQRQATVSASDLSDRTMQEMAERAVAMAREAPEDPYAGLADPEQLSAARDTSALELADPAPEPDPAEMEAEARAAEAAALAHSGITQVERASSGYGKRRVWIAGTNGFSAGYARTDRGISCIAITGEGTGMERDYDSDVRVFAEDLRSPEEIGALAAERTLARAGARRAKTGACPVLFDERIARSLISHLLSAANGAAVARGASWLREALGEDVLPAGISLTEAPHRPRTAASRLFDAEGLPTAQREIVRDGVLQSYTLDLANARKLGMQSTASASRGVSSPPSPGITNVALTQGDKSRDALMAEMGTGLLVTGLIGSTINPNTGDYSRGASGLWIENGAPAYPVNEITIAGNLRDMLRSIVPANDAREWTSWVVPSLLVEGMTLAGD</sequence>
<dbReference type="Gene3D" id="3.30.2290.10">
    <property type="entry name" value="PmbA/TldD superfamily"/>
    <property type="match status" value="1"/>
</dbReference>
<dbReference type="OrthoDB" id="9803618at2"/>
<protein>
    <submittedName>
        <fullName evidence="5">PmbA protein</fullName>
    </submittedName>
</protein>
<evidence type="ECO:0000259" key="4">
    <source>
        <dbReference type="Pfam" id="PF19290"/>
    </source>
</evidence>
<dbReference type="PANTHER" id="PTHR43421:SF1">
    <property type="entry name" value="METALLOPROTEASE PMBA"/>
    <property type="match status" value="1"/>
</dbReference>
<dbReference type="InterPro" id="IPR035068">
    <property type="entry name" value="TldD/PmbA_N"/>
</dbReference>
<feature type="domain" description="Metalloprotease TldD/E C-terminal" evidence="3">
    <location>
        <begin position="231"/>
        <end position="447"/>
    </location>
</feature>
<dbReference type="InterPro" id="IPR036059">
    <property type="entry name" value="TldD/PmbA_sf"/>
</dbReference>
<dbReference type="GO" id="GO:0005829">
    <property type="term" value="C:cytosol"/>
    <property type="evidence" value="ECO:0007669"/>
    <property type="project" value="TreeGrafter"/>
</dbReference>
<dbReference type="AlphaFoldDB" id="A0A1I6EG54"/>
<gene>
    <name evidence="5" type="ORF">SAMN04515673_11165</name>
</gene>
<evidence type="ECO:0000259" key="2">
    <source>
        <dbReference type="Pfam" id="PF01523"/>
    </source>
</evidence>
<evidence type="ECO:0000313" key="5">
    <source>
        <dbReference type="EMBL" id="SFR16531.1"/>
    </source>
</evidence>
<reference evidence="5 6" key="1">
    <citation type="submission" date="2016-10" db="EMBL/GenBank/DDBJ databases">
        <authorList>
            <person name="de Groot N.N."/>
        </authorList>
    </citation>
    <scope>NUCLEOTIDE SEQUENCE [LARGE SCALE GENOMIC DNA]</scope>
    <source>
        <strain evidence="6">KMM 9023,NRIC 0796,JCM 17311,KCTC 23692</strain>
    </source>
</reference>
<evidence type="ECO:0000259" key="3">
    <source>
        <dbReference type="Pfam" id="PF19289"/>
    </source>
</evidence>
<organism evidence="5 6">
    <name type="scientific">Poseidonocella sedimentorum</name>
    <dbReference type="NCBI Taxonomy" id="871652"/>
    <lineage>
        <taxon>Bacteria</taxon>
        <taxon>Pseudomonadati</taxon>
        <taxon>Pseudomonadota</taxon>
        <taxon>Alphaproteobacteria</taxon>
        <taxon>Rhodobacterales</taxon>
        <taxon>Roseobacteraceae</taxon>
        <taxon>Poseidonocella</taxon>
    </lineage>
</organism>
<dbReference type="STRING" id="871652.SAMN04515673_11165"/>
<dbReference type="Pfam" id="PF19289">
    <property type="entry name" value="PmbA_TldD_3rd"/>
    <property type="match status" value="1"/>
</dbReference>
<dbReference type="Pfam" id="PF19290">
    <property type="entry name" value="PmbA_TldD_2nd"/>
    <property type="match status" value="1"/>
</dbReference>
<feature type="domain" description="Metalloprotease TldD/E N-terminal" evidence="2">
    <location>
        <begin position="24"/>
        <end position="88"/>
    </location>
</feature>
<feature type="domain" description="Metalloprotease TldD/E central" evidence="4">
    <location>
        <begin position="119"/>
        <end position="223"/>
    </location>
</feature>
<dbReference type="InterPro" id="IPR002510">
    <property type="entry name" value="Metalloprtase-TldD/E_N"/>
</dbReference>
<dbReference type="RefSeq" id="WP_092081861.1">
    <property type="nucleotide sequence ID" value="NZ_FOYI01000011.1"/>
</dbReference>